<reference evidence="2 3" key="1">
    <citation type="submission" date="2019-06" db="EMBL/GenBank/DDBJ databases">
        <title>Draft genomes of female and male turbot (Scophthalmus maximus).</title>
        <authorList>
            <person name="Xu H."/>
            <person name="Xu X.-W."/>
            <person name="Shao C."/>
            <person name="Chen S."/>
        </authorList>
    </citation>
    <scope>NUCLEOTIDE SEQUENCE [LARGE SCALE GENOMIC DNA]</scope>
    <source>
        <strain evidence="2">Ysfricsl-2016a</strain>
        <tissue evidence="2">Blood</tissue>
    </source>
</reference>
<feature type="compositionally biased region" description="Basic and acidic residues" evidence="1">
    <location>
        <begin position="56"/>
        <end position="71"/>
    </location>
</feature>
<evidence type="ECO:0000256" key="1">
    <source>
        <dbReference type="SAM" id="MobiDB-lite"/>
    </source>
</evidence>
<proteinExistence type="predicted"/>
<evidence type="ECO:0000313" key="3">
    <source>
        <dbReference type="Proteomes" id="UP000438429"/>
    </source>
</evidence>
<organism evidence="2 3">
    <name type="scientific">Scophthalmus maximus</name>
    <name type="common">Turbot</name>
    <name type="synonym">Psetta maxima</name>
    <dbReference type="NCBI Taxonomy" id="52904"/>
    <lineage>
        <taxon>Eukaryota</taxon>
        <taxon>Metazoa</taxon>
        <taxon>Chordata</taxon>
        <taxon>Craniata</taxon>
        <taxon>Vertebrata</taxon>
        <taxon>Euteleostomi</taxon>
        <taxon>Actinopterygii</taxon>
        <taxon>Neopterygii</taxon>
        <taxon>Teleostei</taxon>
        <taxon>Neoteleostei</taxon>
        <taxon>Acanthomorphata</taxon>
        <taxon>Carangaria</taxon>
        <taxon>Pleuronectiformes</taxon>
        <taxon>Pleuronectoidei</taxon>
        <taxon>Scophthalmidae</taxon>
        <taxon>Scophthalmus</taxon>
    </lineage>
</organism>
<name>A0A6A4TCK7_SCOMX</name>
<gene>
    <name evidence="2" type="ORF">F2P81_003385</name>
</gene>
<dbReference type="Proteomes" id="UP000438429">
    <property type="component" value="Unassembled WGS sequence"/>
</dbReference>
<dbReference type="AlphaFoldDB" id="A0A6A4TCK7"/>
<sequence length="105" mass="11395">MCACRWFGSDPRHVTASQRRHPDRGPVPGRQQERALVLPSGAVGGMNSEETNVELRVAETKDAEAEPKDAAEPPAQDAADADATEADVSEADLDQEEQEKQPKED</sequence>
<dbReference type="EMBL" id="VEVO01000003">
    <property type="protein sequence ID" value="KAF0044227.1"/>
    <property type="molecule type" value="Genomic_DNA"/>
</dbReference>
<accession>A0A6A4TCK7</accession>
<feature type="compositionally biased region" description="Acidic residues" evidence="1">
    <location>
        <begin position="79"/>
        <end position="97"/>
    </location>
</feature>
<feature type="region of interest" description="Disordered" evidence="1">
    <location>
        <begin position="1"/>
        <end position="105"/>
    </location>
</feature>
<protein>
    <submittedName>
        <fullName evidence="2">Uncharacterized protein</fullName>
    </submittedName>
</protein>
<comment type="caution">
    <text evidence="2">The sequence shown here is derived from an EMBL/GenBank/DDBJ whole genome shotgun (WGS) entry which is preliminary data.</text>
</comment>
<evidence type="ECO:0000313" key="2">
    <source>
        <dbReference type="EMBL" id="KAF0044227.1"/>
    </source>
</evidence>